<organism evidence="1 2">
    <name type="scientific">Artemisia annua</name>
    <name type="common">Sweet wormwood</name>
    <dbReference type="NCBI Taxonomy" id="35608"/>
    <lineage>
        <taxon>Eukaryota</taxon>
        <taxon>Viridiplantae</taxon>
        <taxon>Streptophyta</taxon>
        <taxon>Embryophyta</taxon>
        <taxon>Tracheophyta</taxon>
        <taxon>Spermatophyta</taxon>
        <taxon>Magnoliopsida</taxon>
        <taxon>eudicotyledons</taxon>
        <taxon>Gunneridae</taxon>
        <taxon>Pentapetalae</taxon>
        <taxon>asterids</taxon>
        <taxon>campanulids</taxon>
        <taxon>Asterales</taxon>
        <taxon>Asteraceae</taxon>
        <taxon>Asteroideae</taxon>
        <taxon>Anthemideae</taxon>
        <taxon>Artemisiinae</taxon>
        <taxon>Artemisia</taxon>
    </lineage>
</organism>
<reference evidence="1 2" key="1">
    <citation type="journal article" date="2018" name="Mol. Plant">
        <title>The genome of Artemisia annua provides insight into the evolution of Asteraceae family and artemisinin biosynthesis.</title>
        <authorList>
            <person name="Shen Q."/>
            <person name="Zhang L."/>
            <person name="Liao Z."/>
            <person name="Wang S."/>
            <person name="Yan T."/>
            <person name="Shi P."/>
            <person name="Liu M."/>
            <person name="Fu X."/>
            <person name="Pan Q."/>
            <person name="Wang Y."/>
            <person name="Lv Z."/>
            <person name="Lu X."/>
            <person name="Zhang F."/>
            <person name="Jiang W."/>
            <person name="Ma Y."/>
            <person name="Chen M."/>
            <person name="Hao X."/>
            <person name="Li L."/>
            <person name="Tang Y."/>
            <person name="Lv G."/>
            <person name="Zhou Y."/>
            <person name="Sun X."/>
            <person name="Brodelius P.E."/>
            <person name="Rose J.K.C."/>
            <person name="Tang K."/>
        </authorList>
    </citation>
    <scope>NUCLEOTIDE SEQUENCE [LARGE SCALE GENOMIC DNA]</scope>
    <source>
        <strain evidence="2">cv. Huhao1</strain>
        <tissue evidence="1">Leaf</tissue>
    </source>
</reference>
<dbReference type="Proteomes" id="UP000245207">
    <property type="component" value="Unassembled WGS sequence"/>
</dbReference>
<evidence type="ECO:0000313" key="2">
    <source>
        <dbReference type="Proteomes" id="UP000245207"/>
    </source>
</evidence>
<dbReference type="OrthoDB" id="1930210at2759"/>
<dbReference type="AlphaFoldDB" id="A0A2U1KKQ9"/>
<name>A0A2U1KKQ9_ARTAN</name>
<proteinExistence type="predicted"/>
<sequence>MEIMGAIEAAASNVGATKQLKRGESALWVYAAVAEEREGSQKAPPDTHGVMLPNAAFASGSQYSTTWLAKTENTYIHSGKSTLPNHLFHTNFTEMNAENRRHGNHGVEISIVWKFQITQSQPIEVLEEAVSKGHKFENKVEWGIDLASEHERYLKENKF</sequence>
<protein>
    <submittedName>
        <fullName evidence="1">Class II aminoacyl-tRNA and biotin synthetases superfamily protein</fullName>
    </submittedName>
</protein>
<gene>
    <name evidence="1" type="ORF">CTI12_AA592060</name>
</gene>
<dbReference type="STRING" id="35608.A0A2U1KKQ9"/>
<dbReference type="EMBL" id="PKPP01016982">
    <property type="protein sequence ID" value="PWA37292.1"/>
    <property type="molecule type" value="Genomic_DNA"/>
</dbReference>
<comment type="caution">
    <text evidence="1">The sequence shown here is derived from an EMBL/GenBank/DDBJ whole genome shotgun (WGS) entry which is preliminary data.</text>
</comment>
<evidence type="ECO:0000313" key="1">
    <source>
        <dbReference type="EMBL" id="PWA37292.1"/>
    </source>
</evidence>
<keyword evidence="2" id="KW-1185">Reference proteome</keyword>
<accession>A0A2U1KKQ9</accession>